<sequence>MTRHILLTLIALALPLAASAQMKVYDKSSKRAPEWVNTAIDDYLIVSASGTTMQEAMQKALNEVTEQIIRAVANNVTVRQTNTMSETVTGSGIESSDVYTYLSSMNSANLPFLKGITLSKAEESYWEKLRDKRTGEERVDYWVKYPFPSWELDELIEEFEAIDAAKVREFEAIKSQLPSIASVEQIGRNIASLDALAAYFFDDVRSSEVQSLKQQYTALYGSLTVSGTTLDDGRYRCTVMLEGRPVSISTKPKVTSNCASGLDVEADNGAFIISYDDSDCLPDEENYVEITFRIAGKRLVKRHLLDAADDAAMSVVPEGRLYLTTDTVDGRTLHNVTLRMTINNLGGTPFGLKSVELTLPDIPAPLVFDDIDKVYEAKGTIQVVLVAKGRFEAAEKRSGAFTFAQGAMVLADPTTGTLQRVRIYLPYETNWDNR</sequence>
<accession>A0A9D2UHY2</accession>
<protein>
    <submittedName>
        <fullName evidence="2">Plethodontid receptivity factor PRF</fullName>
    </submittedName>
</protein>
<evidence type="ECO:0000256" key="1">
    <source>
        <dbReference type="SAM" id="SignalP"/>
    </source>
</evidence>
<name>A0A9D2UHY2_9BACT</name>
<reference evidence="2" key="2">
    <citation type="submission" date="2021-04" db="EMBL/GenBank/DDBJ databases">
        <authorList>
            <person name="Gilroy R."/>
        </authorList>
    </citation>
    <scope>NUCLEOTIDE SEQUENCE</scope>
    <source>
        <strain evidence="2">MalCec1-1739</strain>
    </source>
</reference>
<feature type="chain" id="PRO_5038649620" evidence="1">
    <location>
        <begin position="21"/>
        <end position="434"/>
    </location>
</feature>
<dbReference type="AlphaFoldDB" id="A0A9D2UHY2"/>
<feature type="signal peptide" evidence="1">
    <location>
        <begin position="1"/>
        <end position="20"/>
    </location>
</feature>
<reference evidence="2" key="1">
    <citation type="journal article" date="2021" name="PeerJ">
        <title>Extensive microbial diversity within the chicken gut microbiome revealed by metagenomics and culture.</title>
        <authorList>
            <person name="Gilroy R."/>
            <person name="Ravi A."/>
            <person name="Getino M."/>
            <person name="Pursley I."/>
            <person name="Horton D.L."/>
            <person name="Alikhan N.F."/>
            <person name="Baker D."/>
            <person name="Gharbi K."/>
            <person name="Hall N."/>
            <person name="Watson M."/>
            <person name="Adriaenssens E.M."/>
            <person name="Foster-Nyarko E."/>
            <person name="Jarju S."/>
            <person name="Secka A."/>
            <person name="Antonio M."/>
            <person name="Oren A."/>
            <person name="Chaudhuri R.R."/>
            <person name="La Ragione R."/>
            <person name="Hildebrand F."/>
            <person name="Pallen M.J."/>
        </authorList>
    </citation>
    <scope>NUCLEOTIDE SEQUENCE</scope>
    <source>
        <strain evidence="2">MalCec1-1739</strain>
    </source>
</reference>
<dbReference type="Proteomes" id="UP000787625">
    <property type="component" value="Unassembled WGS sequence"/>
</dbReference>
<gene>
    <name evidence="2" type="ORF">IAA93_03300</name>
</gene>
<dbReference type="EMBL" id="DWUP01000067">
    <property type="protein sequence ID" value="HJD52740.1"/>
    <property type="molecule type" value="Genomic_DNA"/>
</dbReference>
<proteinExistence type="predicted"/>
<comment type="caution">
    <text evidence="2">The sequence shown here is derived from an EMBL/GenBank/DDBJ whole genome shotgun (WGS) entry which is preliminary data.</text>
</comment>
<keyword evidence="1" id="KW-0732">Signal</keyword>
<evidence type="ECO:0000313" key="3">
    <source>
        <dbReference type="Proteomes" id="UP000787625"/>
    </source>
</evidence>
<organism evidence="2 3">
    <name type="scientific">Candidatus Avibacteroides avistercoris</name>
    <dbReference type="NCBI Taxonomy" id="2840690"/>
    <lineage>
        <taxon>Bacteria</taxon>
        <taxon>Pseudomonadati</taxon>
        <taxon>Bacteroidota</taxon>
        <taxon>Bacteroidia</taxon>
        <taxon>Bacteroidales</taxon>
        <taxon>Bacteroidaceae</taxon>
        <taxon>Bacteroidaceae incertae sedis</taxon>
        <taxon>Candidatus Avibacteroides</taxon>
    </lineage>
</organism>
<evidence type="ECO:0000313" key="2">
    <source>
        <dbReference type="EMBL" id="HJD52740.1"/>
    </source>
</evidence>